<feature type="signal peptide" evidence="1">
    <location>
        <begin position="1"/>
        <end position="26"/>
    </location>
</feature>
<evidence type="ECO:0000313" key="3">
    <source>
        <dbReference type="Proteomes" id="UP001155241"/>
    </source>
</evidence>
<dbReference type="AlphaFoldDB" id="A0A9X2JGV4"/>
<keyword evidence="3" id="KW-1185">Reference proteome</keyword>
<gene>
    <name evidence="2" type="ORF">NG895_15935</name>
</gene>
<evidence type="ECO:0000313" key="2">
    <source>
        <dbReference type="EMBL" id="MCO6045400.1"/>
    </source>
</evidence>
<name>A0A9X2JGV4_9BACT</name>
<dbReference type="Proteomes" id="UP001155241">
    <property type="component" value="Unassembled WGS sequence"/>
</dbReference>
<protein>
    <recommendedName>
        <fullName evidence="4">Carboxypeptidase regulatory-like domain-containing protein</fullName>
    </recommendedName>
</protein>
<dbReference type="GO" id="GO:0030246">
    <property type="term" value="F:carbohydrate binding"/>
    <property type="evidence" value="ECO:0007669"/>
    <property type="project" value="InterPro"/>
</dbReference>
<keyword evidence="1" id="KW-0732">Signal</keyword>
<dbReference type="InterPro" id="IPR013784">
    <property type="entry name" value="Carb-bd-like_fold"/>
</dbReference>
<proteinExistence type="predicted"/>
<organism evidence="2 3">
    <name type="scientific">Aeoliella straminimaris</name>
    <dbReference type="NCBI Taxonomy" id="2954799"/>
    <lineage>
        <taxon>Bacteria</taxon>
        <taxon>Pseudomonadati</taxon>
        <taxon>Planctomycetota</taxon>
        <taxon>Planctomycetia</taxon>
        <taxon>Pirellulales</taxon>
        <taxon>Lacipirellulaceae</taxon>
        <taxon>Aeoliella</taxon>
    </lineage>
</organism>
<feature type="chain" id="PRO_5040944211" description="Carboxypeptidase regulatory-like domain-containing protein" evidence="1">
    <location>
        <begin position="27"/>
        <end position="177"/>
    </location>
</feature>
<reference evidence="2" key="1">
    <citation type="submission" date="2022-06" db="EMBL/GenBank/DDBJ databases">
        <title>Aeoliella straminimaris, a novel planctomycete from sediments.</title>
        <authorList>
            <person name="Vitorino I.R."/>
            <person name="Lage O.M."/>
        </authorList>
    </citation>
    <scope>NUCLEOTIDE SEQUENCE</scope>
    <source>
        <strain evidence="2">ICT_H6.2</strain>
    </source>
</reference>
<comment type="caution">
    <text evidence="2">The sequence shown here is derived from an EMBL/GenBank/DDBJ whole genome shotgun (WGS) entry which is preliminary data.</text>
</comment>
<evidence type="ECO:0000256" key="1">
    <source>
        <dbReference type="SAM" id="SignalP"/>
    </source>
</evidence>
<accession>A0A9X2JGV4</accession>
<dbReference type="SUPFAM" id="SSF49452">
    <property type="entry name" value="Starch-binding domain-like"/>
    <property type="match status" value="1"/>
</dbReference>
<dbReference type="EMBL" id="JAMXLR010000055">
    <property type="protein sequence ID" value="MCO6045400.1"/>
    <property type="molecule type" value="Genomic_DNA"/>
</dbReference>
<evidence type="ECO:0008006" key="4">
    <source>
        <dbReference type="Google" id="ProtNLM"/>
    </source>
</evidence>
<sequence>MRTRNLGRLAAAIACLGMIMPTAAMSAEPAAPQVPSLDVALGQGGVFRGQVVNAQGVAQAHKQVALMYQGREVVRTVTDERGVFAAQGLRGGQYQLVTEGQAAPFRLWSANAAPPTARPSALIIADQGIVNGQFGTLGYGGGVLNWMQAHPLIVAGAVVTAIAVPVAITASDDDSSS</sequence>
<dbReference type="RefSeq" id="WP_252853514.1">
    <property type="nucleotide sequence ID" value="NZ_JAMXLR010000055.1"/>
</dbReference>